<keyword evidence="1" id="KW-1133">Transmembrane helix</keyword>
<dbReference type="GO" id="GO:0004175">
    <property type="term" value="F:endopeptidase activity"/>
    <property type="evidence" value="ECO:0007669"/>
    <property type="project" value="UniProtKB-ARBA"/>
</dbReference>
<accession>A0A4V3C444</accession>
<sequence length="257" mass="28489">METTEKIKLKKLLSLIIVPLALVLALEIRDVFKYLGLKIPGLPMPYGGSLLDNLLAVLLVLLAALLLLPKKNTLLFSSLGLHWNGFKGPLLTLVATVPCWIAFSFQGKLSDHISIRDIFFLAFVFPLAEELVFRGFGFVLARKRLGWNYFAAVMLQSLVFGWIHWMGAGGAGPVATQIFLITFFGAIVFAILDALDGFTIWSGFVFHASLNAMWNVFVISDTAATDWVGNVTKFASAALAIILLFYFVRKRQKLPAY</sequence>
<feature type="transmembrane region" description="Helical" evidence="1">
    <location>
        <begin position="171"/>
        <end position="192"/>
    </location>
</feature>
<dbReference type="Pfam" id="PF02517">
    <property type="entry name" value="Rce1-like"/>
    <property type="match status" value="1"/>
</dbReference>
<evidence type="ECO:0000256" key="1">
    <source>
        <dbReference type="SAM" id="Phobius"/>
    </source>
</evidence>
<feature type="transmembrane region" description="Helical" evidence="1">
    <location>
        <begin position="231"/>
        <end position="248"/>
    </location>
</feature>
<protein>
    <submittedName>
        <fullName evidence="3">CAAX prenyl protease-like protein</fullName>
    </submittedName>
</protein>
<feature type="transmembrane region" description="Helical" evidence="1">
    <location>
        <begin position="49"/>
        <end position="68"/>
    </location>
</feature>
<dbReference type="AlphaFoldDB" id="A0A4V3C444"/>
<dbReference type="EMBL" id="SNWM01000001">
    <property type="protein sequence ID" value="TDO24518.1"/>
    <property type="molecule type" value="Genomic_DNA"/>
</dbReference>
<keyword evidence="1" id="KW-0472">Membrane</keyword>
<dbReference type="OrthoDB" id="6301065at2"/>
<proteinExistence type="predicted"/>
<organism evidence="3 4">
    <name type="scientific">Pedobacter duraquae</name>
    <dbReference type="NCBI Taxonomy" id="425511"/>
    <lineage>
        <taxon>Bacteria</taxon>
        <taxon>Pseudomonadati</taxon>
        <taxon>Bacteroidota</taxon>
        <taxon>Sphingobacteriia</taxon>
        <taxon>Sphingobacteriales</taxon>
        <taxon>Sphingobacteriaceae</taxon>
        <taxon>Pedobacter</taxon>
    </lineage>
</organism>
<feature type="transmembrane region" description="Helical" evidence="1">
    <location>
        <begin position="147"/>
        <end position="165"/>
    </location>
</feature>
<keyword evidence="3" id="KW-0645">Protease</keyword>
<feature type="transmembrane region" description="Helical" evidence="1">
    <location>
        <begin position="199"/>
        <end position="219"/>
    </location>
</feature>
<dbReference type="Proteomes" id="UP000295499">
    <property type="component" value="Unassembled WGS sequence"/>
</dbReference>
<feature type="transmembrane region" description="Helical" evidence="1">
    <location>
        <begin position="88"/>
        <end position="106"/>
    </location>
</feature>
<dbReference type="GO" id="GO:0006508">
    <property type="term" value="P:proteolysis"/>
    <property type="evidence" value="ECO:0007669"/>
    <property type="project" value="UniProtKB-KW"/>
</dbReference>
<dbReference type="GO" id="GO:0080120">
    <property type="term" value="P:CAAX-box protein maturation"/>
    <property type="evidence" value="ECO:0007669"/>
    <property type="project" value="UniProtKB-ARBA"/>
</dbReference>
<feature type="transmembrane region" description="Helical" evidence="1">
    <location>
        <begin position="118"/>
        <end position="140"/>
    </location>
</feature>
<reference evidence="3 4" key="1">
    <citation type="submission" date="2019-03" db="EMBL/GenBank/DDBJ databases">
        <title>Genomic Encyclopedia of Archaeal and Bacterial Type Strains, Phase II (KMG-II): from individual species to whole genera.</title>
        <authorList>
            <person name="Goeker M."/>
        </authorList>
    </citation>
    <scope>NUCLEOTIDE SEQUENCE [LARGE SCALE GENOMIC DNA]</scope>
    <source>
        <strain evidence="3 4">DSM 19034</strain>
    </source>
</reference>
<evidence type="ECO:0000259" key="2">
    <source>
        <dbReference type="Pfam" id="PF02517"/>
    </source>
</evidence>
<comment type="caution">
    <text evidence="3">The sequence shown here is derived from an EMBL/GenBank/DDBJ whole genome shotgun (WGS) entry which is preliminary data.</text>
</comment>
<gene>
    <name evidence="3" type="ORF">CLV32_0807</name>
</gene>
<dbReference type="InterPro" id="IPR003675">
    <property type="entry name" value="Rce1/LyrA-like_dom"/>
</dbReference>
<evidence type="ECO:0000313" key="4">
    <source>
        <dbReference type="Proteomes" id="UP000295499"/>
    </source>
</evidence>
<name>A0A4V3C444_9SPHI</name>
<dbReference type="RefSeq" id="WP_133552576.1">
    <property type="nucleotide sequence ID" value="NZ_SNWM01000001.1"/>
</dbReference>
<evidence type="ECO:0000313" key="3">
    <source>
        <dbReference type="EMBL" id="TDO24518.1"/>
    </source>
</evidence>
<keyword evidence="4" id="KW-1185">Reference proteome</keyword>
<feature type="domain" description="CAAX prenyl protease 2/Lysostaphin resistance protein A-like" evidence="2">
    <location>
        <begin position="117"/>
        <end position="213"/>
    </location>
</feature>
<keyword evidence="3" id="KW-0378">Hydrolase</keyword>
<keyword evidence="1" id="KW-0812">Transmembrane</keyword>